<name>A0A937K4W6_9CLOT</name>
<organism evidence="2 3">
    <name type="scientific">Clostridium paridis</name>
    <dbReference type="NCBI Taxonomy" id="2803863"/>
    <lineage>
        <taxon>Bacteria</taxon>
        <taxon>Bacillati</taxon>
        <taxon>Bacillota</taxon>
        <taxon>Clostridia</taxon>
        <taxon>Eubacteriales</taxon>
        <taxon>Clostridiaceae</taxon>
        <taxon>Clostridium</taxon>
    </lineage>
</organism>
<dbReference type="AlphaFoldDB" id="A0A937K4W6"/>
<reference evidence="2" key="1">
    <citation type="submission" date="2021-01" db="EMBL/GenBank/DDBJ databases">
        <title>Genome public.</title>
        <authorList>
            <person name="Liu C."/>
            <person name="Sun Q."/>
        </authorList>
    </citation>
    <scope>NUCLEOTIDE SEQUENCE</scope>
    <source>
        <strain evidence="2">YIM B02565</strain>
    </source>
</reference>
<accession>A0A937K4W6</accession>
<gene>
    <name evidence="2" type="ORF">JK634_07605</name>
</gene>
<dbReference type="Pfam" id="PF09557">
    <property type="entry name" value="DUF2382"/>
    <property type="match status" value="1"/>
</dbReference>
<dbReference type="InterPro" id="IPR019060">
    <property type="entry name" value="DUF2382"/>
</dbReference>
<proteinExistence type="predicted"/>
<comment type="caution">
    <text evidence="2">The sequence shown here is derived from an EMBL/GenBank/DDBJ whole genome shotgun (WGS) entry which is preliminary data.</text>
</comment>
<protein>
    <submittedName>
        <fullName evidence="2">YsnF/AvaK domain-containing protein</fullName>
    </submittedName>
</protein>
<sequence>MQLHEEKLDIVKKWVKNGEVKIHSEIIIEEKNITVPLKKEVLVIEKIKNDKSTNTSDVIRIPIRQEDLEIVKHPVALEEVSVYVKEIQDIVNIDDKIRKENVKIDSNVDDKIIYSK</sequence>
<feature type="domain" description="DUF2382" evidence="1">
    <location>
        <begin position="1"/>
        <end position="104"/>
    </location>
</feature>
<evidence type="ECO:0000313" key="2">
    <source>
        <dbReference type="EMBL" id="MBL4931665.1"/>
    </source>
</evidence>
<evidence type="ECO:0000259" key="1">
    <source>
        <dbReference type="Pfam" id="PF09557"/>
    </source>
</evidence>
<dbReference type="EMBL" id="JAESWA010000022">
    <property type="protein sequence ID" value="MBL4931665.1"/>
    <property type="molecule type" value="Genomic_DNA"/>
</dbReference>
<dbReference type="PANTHER" id="PTHR38463">
    <property type="entry name" value="STRESS RESPONSE PROTEIN YSNF"/>
    <property type="match status" value="1"/>
</dbReference>
<dbReference type="PANTHER" id="PTHR38463:SF1">
    <property type="entry name" value="STRESS RESPONSE PROTEIN YSNF"/>
    <property type="match status" value="1"/>
</dbReference>
<dbReference type="NCBIfam" id="TIGR02271">
    <property type="entry name" value="YsnF/AvaK domain"/>
    <property type="match status" value="1"/>
</dbReference>
<dbReference type="InterPro" id="IPR052967">
    <property type="entry name" value="Stress_Response_Assoc"/>
</dbReference>
<dbReference type="Proteomes" id="UP000623681">
    <property type="component" value="Unassembled WGS sequence"/>
</dbReference>
<dbReference type="RefSeq" id="WP_202767052.1">
    <property type="nucleotide sequence ID" value="NZ_JAESWA010000022.1"/>
</dbReference>
<keyword evidence="3" id="KW-1185">Reference proteome</keyword>
<evidence type="ECO:0000313" key="3">
    <source>
        <dbReference type="Proteomes" id="UP000623681"/>
    </source>
</evidence>